<keyword evidence="1" id="KW-0812">Transmembrane</keyword>
<dbReference type="GeneTree" id="ENSGT00660000097242"/>
<reference evidence="2" key="2">
    <citation type="submission" date="2025-08" db="UniProtKB">
        <authorList>
            <consortium name="Ensembl"/>
        </authorList>
    </citation>
    <scope>IDENTIFICATION</scope>
</reference>
<sequence length="216" mass="24856">MYDFDRMEKLAIKDGYRSVNDIIKRLCAGIVVEMETEYKIGLPSVSLKDVFSEQGAVCGGLGFVDALHPEWLLTVLEWMDPVAGCYKDDFKEIDEGFYYAKYFQTFEDRKNTWKSRKILVDSSTENGCSTHFTGVSIGFLSASLRLFYDPYYVKHRLPLYHKQLPTANMVNEPENDGLYQDDLIIVKVLLVLALFVLVCAVRLKGRKCTRIVRCCW</sequence>
<accession>H2YXX0</accession>
<name>H2YXX0_CIOSA</name>
<dbReference type="InterPro" id="IPR031751">
    <property type="entry name" value="DUF4735"/>
</dbReference>
<feature type="transmembrane region" description="Helical" evidence="1">
    <location>
        <begin position="183"/>
        <end position="203"/>
    </location>
</feature>
<dbReference type="HOGENOM" id="CLU_1277243_0_0_1"/>
<evidence type="ECO:0000313" key="3">
    <source>
        <dbReference type="Proteomes" id="UP000007875"/>
    </source>
</evidence>
<proteinExistence type="predicted"/>
<keyword evidence="1" id="KW-0472">Membrane</keyword>
<dbReference type="PANTHER" id="PTHR33539:SF1">
    <property type="entry name" value="UPF0764 PROTEIN C16ORF89"/>
    <property type="match status" value="1"/>
</dbReference>
<dbReference type="AlphaFoldDB" id="H2YXX0"/>
<reference evidence="3" key="1">
    <citation type="submission" date="2003-08" db="EMBL/GenBank/DDBJ databases">
        <authorList>
            <person name="Birren B."/>
            <person name="Nusbaum C."/>
            <person name="Abebe A."/>
            <person name="Abouelleil A."/>
            <person name="Adekoya E."/>
            <person name="Ait-zahra M."/>
            <person name="Allen N."/>
            <person name="Allen T."/>
            <person name="An P."/>
            <person name="Anderson M."/>
            <person name="Anderson S."/>
            <person name="Arachchi H."/>
            <person name="Armbruster J."/>
            <person name="Bachantsang P."/>
            <person name="Baldwin J."/>
            <person name="Barry A."/>
            <person name="Bayul T."/>
            <person name="Blitshsteyn B."/>
            <person name="Bloom T."/>
            <person name="Blye J."/>
            <person name="Boguslavskiy L."/>
            <person name="Borowsky M."/>
            <person name="Boukhgalter B."/>
            <person name="Brunache A."/>
            <person name="Butler J."/>
            <person name="Calixte N."/>
            <person name="Calvo S."/>
            <person name="Camarata J."/>
            <person name="Campo K."/>
            <person name="Chang J."/>
            <person name="Cheshatsang Y."/>
            <person name="Citroen M."/>
            <person name="Collymore A."/>
            <person name="Considine T."/>
            <person name="Cook A."/>
            <person name="Cooke P."/>
            <person name="Corum B."/>
            <person name="Cuomo C."/>
            <person name="David R."/>
            <person name="Dawoe T."/>
            <person name="Degray S."/>
            <person name="Dodge S."/>
            <person name="Dooley K."/>
            <person name="Dorje P."/>
            <person name="Dorjee K."/>
            <person name="Dorris L."/>
            <person name="Duffey N."/>
            <person name="Dupes A."/>
            <person name="Elkins T."/>
            <person name="Engels R."/>
            <person name="Erickson J."/>
            <person name="Farina A."/>
            <person name="Faro S."/>
            <person name="Ferreira P."/>
            <person name="Fischer H."/>
            <person name="Fitzgerald M."/>
            <person name="Foley K."/>
            <person name="Gage D."/>
            <person name="Galagan J."/>
            <person name="Gearin G."/>
            <person name="Gnerre S."/>
            <person name="Gnirke A."/>
            <person name="Goyette A."/>
            <person name="Graham J."/>
            <person name="Grandbois E."/>
            <person name="Gyaltsen K."/>
            <person name="Hafez N."/>
            <person name="Hagopian D."/>
            <person name="Hagos B."/>
            <person name="Hall J."/>
            <person name="Hatcher B."/>
            <person name="Heller A."/>
            <person name="Higgins H."/>
            <person name="Honan T."/>
            <person name="Horn A."/>
            <person name="Houde N."/>
            <person name="Hughes L."/>
            <person name="Hulme W."/>
            <person name="Husby E."/>
            <person name="Iliev I."/>
            <person name="Jaffe D."/>
            <person name="Jones C."/>
            <person name="Kamal M."/>
            <person name="Kamat A."/>
            <person name="Kamvysselis M."/>
            <person name="Karlsson E."/>
            <person name="Kells C."/>
            <person name="Kieu A."/>
            <person name="Kisner P."/>
            <person name="Kodira C."/>
            <person name="Kulbokas E."/>
            <person name="Labutti K."/>
            <person name="Lama D."/>
            <person name="Landers T."/>
            <person name="Leger J."/>
            <person name="Levine S."/>
            <person name="Lewis D."/>
            <person name="Lewis T."/>
            <person name="Lindblad-toh K."/>
            <person name="Liu X."/>
            <person name="Lokyitsang T."/>
            <person name="Lokyitsang Y."/>
            <person name="Lucien O."/>
            <person name="Lui A."/>
            <person name="Ma L.J."/>
            <person name="Mabbitt R."/>
            <person name="Macdonald J."/>
            <person name="Maclean C."/>
            <person name="Major J."/>
            <person name="Manning J."/>
            <person name="Marabella R."/>
            <person name="Maru K."/>
            <person name="Matthews C."/>
            <person name="Mauceli E."/>
            <person name="Mccarthy M."/>
            <person name="Mcdonough S."/>
            <person name="Mcghee T."/>
            <person name="Meldrim J."/>
            <person name="Meneus L."/>
            <person name="Mesirov J."/>
            <person name="Mihalev A."/>
            <person name="Mihova T."/>
            <person name="Mikkelsen T."/>
            <person name="Mlenga V."/>
            <person name="Moru K."/>
            <person name="Mozes J."/>
            <person name="Mulrain L."/>
            <person name="Munson G."/>
            <person name="Naylor J."/>
            <person name="Newes C."/>
            <person name="Nguyen C."/>
            <person name="Nguyen N."/>
            <person name="Nguyen T."/>
            <person name="Nicol R."/>
            <person name="Nielsen C."/>
            <person name="Nizzari M."/>
            <person name="Norbu C."/>
            <person name="Norbu N."/>
            <person name="O'donnell P."/>
            <person name="Okoawo O."/>
            <person name="O'leary S."/>
            <person name="Omotosho B."/>
            <person name="O'neill K."/>
            <person name="Osman S."/>
            <person name="Parker S."/>
            <person name="Perrin D."/>
            <person name="Phunkhang P."/>
            <person name="Piqani B."/>
            <person name="Purcell S."/>
            <person name="Rachupka T."/>
            <person name="Ramasamy U."/>
            <person name="Rameau R."/>
            <person name="Ray V."/>
            <person name="Raymond C."/>
            <person name="Retta R."/>
            <person name="Richardson S."/>
            <person name="Rise C."/>
            <person name="Rodriguez J."/>
            <person name="Rogers J."/>
            <person name="Rogov P."/>
            <person name="Rutman M."/>
            <person name="Schupbach R."/>
            <person name="Seaman C."/>
            <person name="Settipalli S."/>
            <person name="Sharpe T."/>
            <person name="Sheridan J."/>
            <person name="Sherpa N."/>
            <person name="Shi J."/>
            <person name="Smirnov S."/>
            <person name="Smith C."/>
            <person name="Sougnez C."/>
            <person name="Spencer B."/>
            <person name="Stalker J."/>
            <person name="Stange-thomann N."/>
            <person name="Stavropoulos S."/>
            <person name="Stetson K."/>
            <person name="Stone C."/>
            <person name="Stone S."/>
            <person name="Stubbs M."/>
            <person name="Talamas J."/>
            <person name="Tchuinga P."/>
            <person name="Tenzing P."/>
            <person name="Tesfaye S."/>
            <person name="Theodore J."/>
            <person name="Thoulutsang Y."/>
            <person name="Topham K."/>
            <person name="Towey S."/>
            <person name="Tsamla T."/>
            <person name="Tsomo N."/>
            <person name="Vallee D."/>
            <person name="Vassiliev H."/>
            <person name="Venkataraman V."/>
            <person name="Vinson J."/>
            <person name="Vo A."/>
            <person name="Wade C."/>
            <person name="Wang S."/>
            <person name="Wangchuk T."/>
            <person name="Wangdi T."/>
            <person name="Whittaker C."/>
            <person name="Wilkinson J."/>
            <person name="Wu Y."/>
            <person name="Wyman D."/>
            <person name="Yadav S."/>
            <person name="Yang S."/>
            <person name="Yang X."/>
            <person name="Yeager S."/>
            <person name="Yee E."/>
            <person name="Young G."/>
            <person name="Zainoun J."/>
            <person name="Zembeck L."/>
            <person name="Zimmer A."/>
            <person name="Zody M."/>
            <person name="Lander E."/>
        </authorList>
    </citation>
    <scope>NUCLEOTIDE SEQUENCE [LARGE SCALE GENOMIC DNA]</scope>
</reference>
<keyword evidence="3" id="KW-1185">Reference proteome</keyword>
<dbReference type="Proteomes" id="UP000007875">
    <property type="component" value="Unassembled WGS sequence"/>
</dbReference>
<dbReference type="InParanoid" id="H2YXX0"/>
<keyword evidence="1" id="KW-1133">Transmembrane helix</keyword>
<dbReference type="GO" id="GO:0016020">
    <property type="term" value="C:membrane"/>
    <property type="evidence" value="ECO:0007669"/>
    <property type="project" value="TreeGrafter"/>
</dbReference>
<organism evidence="2 3">
    <name type="scientific">Ciona savignyi</name>
    <name type="common">Pacific transparent sea squirt</name>
    <dbReference type="NCBI Taxonomy" id="51511"/>
    <lineage>
        <taxon>Eukaryota</taxon>
        <taxon>Metazoa</taxon>
        <taxon>Chordata</taxon>
        <taxon>Tunicata</taxon>
        <taxon>Ascidiacea</taxon>
        <taxon>Phlebobranchia</taxon>
        <taxon>Cionidae</taxon>
        <taxon>Ciona</taxon>
    </lineage>
</organism>
<reference evidence="2" key="3">
    <citation type="submission" date="2025-09" db="UniProtKB">
        <authorList>
            <consortium name="Ensembl"/>
        </authorList>
    </citation>
    <scope>IDENTIFICATION</scope>
</reference>
<dbReference type="Pfam" id="PF15882">
    <property type="entry name" value="DUF4735"/>
    <property type="match status" value="1"/>
</dbReference>
<dbReference type="STRING" id="51511.ENSCSAVP00000010181"/>
<evidence type="ECO:0000256" key="1">
    <source>
        <dbReference type="SAM" id="Phobius"/>
    </source>
</evidence>
<protein>
    <submittedName>
        <fullName evidence="2">Uncharacterized protein</fullName>
    </submittedName>
</protein>
<dbReference type="PANTHER" id="PTHR33539">
    <property type="entry name" value="UPF0764 PROTEIN C16ORF89"/>
    <property type="match status" value="1"/>
</dbReference>
<evidence type="ECO:0000313" key="2">
    <source>
        <dbReference type="Ensembl" id="ENSCSAVP00000010181.1"/>
    </source>
</evidence>
<dbReference type="Ensembl" id="ENSCSAVT00000010305.1">
    <property type="protein sequence ID" value="ENSCSAVP00000010181.1"/>
    <property type="gene ID" value="ENSCSAVG00000006010.1"/>
</dbReference>
<dbReference type="GO" id="GO:0005829">
    <property type="term" value="C:cytosol"/>
    <property type="evidence" value="ECO:0007669"/>
    <property type="project" value="TreeGrafter"/>
</dbReference>